<comment type="subcellular location">
    <subcellularLocation>
        <location evidence="1">Membrane</location>
        <topology evidence="1">Multi-pass membrane protein</topology>
    </subcellularLocation>
</comment>
<evidence type="ECO:0000313" key="8">
    <source>
        <dbReference type="Proteomes" id="UP001594351"/>
    </source>
</evidence>
<feature type="transmembrane region" description="Helical" evidence="6">
    <location>
        <begin position="227"/>
        <end position="248"/>
    </location>
</feature>
<feature type="transmembrane region" description="Helical" evidence="6">
    <location>
        <begin position="435"/>
        <end position="456"/>
    </location>
</feature>
<proteinExistence type="predicted"/>
<keyword evidence="2" id="KW-0813">Transport</keyword>
<feature type="transmembrane region" description="Helical" evidence="6">
    <location>
        <begin position="269"/>
        <end position="287"/>
    </location>
</feature>
<dbReference type="Proteomes" id="UP001594351">
    <property type="component" value="Unassembled WGS sequence"/>
</dbReference>
<sequence length="519" mass="57752">MNDERGTWGSRLGFILAASGSAIGLGNIVFFTANAIKYGGGAFYLPYFIALFVVGMPIMIMEFSLGRFTGRAFPVALRQIGGQRAEMVGWFGILNASIITMYYITILSWVFGCFLGSFKQMWQPAAIEAFNLPAGALSNSMSFFFNMITSLNPLFYVVIVWILNVIIVSKGTKTIEKAVKFFVPLMWLMMIVLIFRGLTLQNGVQGIYLLFTPDFSVMMDINVWKGAFSQIFFTLSLGFGIMTTYASYLPKDADDVNNATTVSFMNCGFEFIAGLAFFSLLFTFSIIPKTSTIAMMFFVVPEGIARFPFGVVFFGALFFLLLLFAGLTSSVSLVEAVISSFIDKFGWNRSKTIVIVSLVGLLGSAAFALPMVIDPGLNSDGTLGFTLLDLFDHWAFGYGLLIAGLLECIFLGWLFDLDTLKSFTNKTGWFKLQNWFSILIKYIIPSIIIFILGASIFDEFKQKLYGSQMTLGDYSYLYILAFVIWLGISTILPYIFSNMKSYSGPRADMQKEVPLLIDT</sequence>
<dbReference type="NCBIfam" id="NF037979">
    <property type="entry name" value="Na_transp"/>
    <property type="match status" value="1"/>
</dbReference>
<feature type="transmembrane region" description="Helical" evidence="6">
    <location>
        <begin position="307"/>
        <end position="331"/>
    </location>
</feature>
<evidence type="ECO:0000256" key="1">
    <source>
        <dbReference type="ARBA" id="ARBA00004141"/>
    </source>
</evidence>
<evidence type="ECO:0000313" key="7">
    <source>
        <dbReference type="EMBL" id="MFC1852836.1"/>
    </source>
</evidence>
<evidence type="ECO:0000256" key="5">
    <source>
        <dbReference type="ARBA" id="ARBA00023136"/>
    </source>
</evidence>
<comment type="caution">
    <text evidence="7">The sequence shown here is derived from an EMBL/GenBank/DDBJ whole genome shotgun (WGS) entry which is preliminary data.</text>
</comment>
<keyword evidence="3 6" id="KW-0812">Transmembrane</keyword>
<gene>
    <name evidence="7" type="ORF">ACFL27_21775</name>
</gene>
<evidence type="ECO:0000256" key="3">
    <source>
        <dbReference type="ARBA" id="ARBA00022692"/>
    </source>
</evidence>
<dbReference type="Pfam" id="PF00209">
    <property type="entry name" value="SNF"/>
    <property type="match status" value="2"/>
</dbReference>
<evidence type="ECO:0000256" key="6">
    <source>
        <dbReference type="SAM" id="Phobius"/>
    </source>
</evidence>
<feature type="transmembrane region" description="Helical" evidence="6">
    <location>
        <begin position="352"/>
        <end position="373"/>
    </location>
</feature>
<dbReference type="InterPro" id="IPR037272">
    <property type="entry name" value="SNS_sf"/>
</dbReference>
<dbReference type="PANTHER" id="PTHR42948">
    <property type="entry name" value="TRANSPORTER"/>
    <property type="match status" value="1"/>
</dbReference>
<organism evidence="7 8">
    <name type="scientific">candidate division CSSED10-310 bacterium</name>
    <dbReference type="NCBI Taxonomy" id="2855610"/>
    <lineage>
        <taxon>Bacteria</taxon>
        <taxon>Bacteria division CSSED10-310</taxon>
    </lineage>
</organism>
<evidence type="ECO:0000256" key="4">
    <source>
        <dbReference type="ARBA" id="ARBA00022989"/>
    </source>
</evidence>
<name>A0ABV6Z313_UNCC1</name>
<dbReference type="EMBL" id="JBHPBY010000375">
    <property type="protein sequence ID" value="MFC1852836.1"/>
    <property type="molecule type" value="Genomic_DNA"/>
</dbReference>
<feature type="transmembrane region" description="Helical" evidence="6">
    <location>
        <begin position="45"/>
        <end position="66"/>
    </location>
</feature>
<dbReference type="PRINTS" id="PR00176">
    <property type="entry name" value="NANEUSMPORT"/>
</dbReference>
<dbReference type="PROSITE" id="PS50267">
    <property type="entry name" value="NA_NEUROTRAN_SYMP_3"/>
    <property type="match status" value="1"/>
</dbReference>
<feature type="transmembrane region" description="Helical" evidence="6">
    <location>
        <begin position="143"/>
        <end position="167"/>
    </location>
</feature>
<dbReference type="SUPFAM" id="SSF161070">
    <property type="entry name" value="SNF-like"/>
    <property type="match status" value="1"/>
</dbReference>
<feature type="transmembrane region" description="Helical" evidence="6">
    <location>
        <begin position="179"/>
        <end position="198"/>
    </location>
</feature>
<keyword evidence="5 6" id="KW-0472">Membrane</keyword>
<accession>A0ABV6Z313</accession>
<dbReference type="PANTHER" id="PTHR42948:SF1">
    <property type="entry name" value="TRANSPORTER"/>
    <property type="match status" value="1"/>
</dbReference>
<feature type="transmembrane region" description="Helical" evidence="6">
    <location>
        <begin position="12"/>
        <end position="33"/>
    </location>
</feature>
<keyword evidence="8" id="KW-1185">Reference proteome</keyword>
<protein>
    <submittedName>
        <fullName evidence="7">Sodium-dependent transporter</fullName>
    </submittedName>
</protein>
<reference evidence="7 8" key="1">
    <citation type="submission" date="2024-09" db="EMBL/GenBank/DDBJ databases">
        <title>Laminarin stimulates single cell rates of sulfate reduction while oxygen inhibits transcriptomic activity in coastal marine sediment.</title>
        <authorList>
            <person name="Lindsay M."/>
            <person name="Orcutt B."/>
            <person name="Emerson D."/>
            <person name="Stepanauskas R."/>
            <person name="D'Angelo T."/>
        </authorList>
    </citation>
    <scope>NUCLEOTIDE SEQUENCE [LARGE SCALE GENOMIC DNA]</scope>
    <source>
        <strain evidence="7">SAG AM-311-K15</strain>
    </source>
</reference>
<feature type="transmembrane region" description="Helical" evidence="6">
    <location>
        <begin position="87"/>
        <end position="111"/>
    </location>
</feature>
<keyword evidence="4 6" id="KW-1133">Transmembrane helix</keyword>
<dbReference type="InterPro" id="IPR000175">
    <property type="entry name" value="Na/ntran_symport"/>
</dbReference>
<evidence type="ECO:0000256" key="2">
    <source>
        <dbReference type="ARBA" id="ARBA00022448"/>
    </source>
</evidence>
<feature type="transmembrane region" description="Helical" evidence="6">
    <location>
        <begin position="393"/>
        <end position="415"/>
    </location>
</feature>
<feature type="transmembrane region" description="Helical" evidence="6">
    <location>
        <begin position="476"/>
        <end position="496"/>
    </location>
</feature>